<feature type="transmembrane region" description="Helical" evidence="1">
    <location>
        <begin position="7"/>
        <end position="31"/>
    </location>
</feature>
<keyword evidence="1" id="KW-1133">Transmembrane helix</keyword>
<name>A0A8J7PPU8_9BACT</name>
<dbReference type="EMBL" id="JAFLCK010000031">
    <property type="protein sequence ID" value="MBN8662117.1"/>
    <property type="molecule type" value="Genomic_DNA"/>
</dbReference>
<keyword evidence="1" id="KW-0472">Membrane</keyword>
<dbReference type="AlphaFoldDB" id="A0A8J7PPU8"/>
<dbReference type="Proteomes" id="UP000664277">
    <property type="component" value="Unassembled WGS sequence"/>
</dbReference>
<keyword evidence="1" id="KW-0812">Transmembrane</keyword>
<reference evidence="2" key="1">
    <citation type="submission" date="2021-02" db="EMBL/GenBank/DDBJ databases">
        <title>Genome-Resolved Metagenomics of a Microbial Community Performing Photosynthetic Biological Nutrient Removal.</title>
        <authorList>
            <person name="Mcdaniel E.A."/>
        </authorList>
    </citation>
    <scope>NUCLEOTIDE SEQUENCE</scope>
    <source>
        <strain evidence="2">UWPOB_OBS1</strain>
    </source>
</reference>
<gene>
    <name evidence="2" type="ORF">J0M35_17245</name>
</gene>
<protein>
    <submittedName>
        <fullName evidence="2">Uncharacterized protein</fullName>
    </submittedName>
</protein>
<evidence type="ECO:0000256" key="1">
    <source>
        <dbReference type="SAM" id="Phobius"/>
    </source>
</evidence>
<accession>A0A8J7PPU8</accession>
<proteinExistence type="predicted"/>
<comment type="caution">
    <text evidence="2">The sequence shown here is derived from an EMBL/GenBank/DDBJ whole genome shotgun (WGS) entry which is preliminary data.</text>
</comment>
<sequence length="173" mass="20254">MRFIKTVLFLTLPIVWFCINSGPIGLMFLWLRVDQTFFHLPPPDKFHFFLKRDLELHFSSKVQSVRVEYEQLNIVPSQVGVGWPKYFLWVRIFSKNKLVNEGAAKVAAISKEQFFVEDFYSKEQLKTSPLSLRHNFAYNYVAEVFNLAGIEKKRAESALAVMRQDLEDQEKGE</sequence>
<evidence type="ECO:0000313" key="3">
    <source>
        <dbReference type="Proteomes" id="UP000664277"/>
    </source>
</evidence>
<evidence type="ECO:0000313" key="2">
    <source>
        <dbReference type="EMBL" id="MBN8662117.1"/>
    </source>
</evidence>
<organism evidence="2 3">
    <name type="scientific">Candidatus Obscuribacter phosphatis</name>
    <dbReference type="NCBI Taxonomy" id="1906157"/>
    <lineage>
        <taxon>Bacteria</taxon>
        <taxon>Bacillati</taxon>
        <taxon>Candidatus Melainabacteria</taxon>
        <taxon>Candidatus Obscuribacterales</taxon>
        <taxon>Candidatus Obscuribacteraceae</taxon>
        <taxon>Candidatus Obscuribacter</taxon>
    </lineage>
</organism>